<evidence type="ECO:0000313" key="3">
    <source>
        <dbReference type="Proteomes" id="UP001549257"/>
    </source>
</evidence>
<dbReference type="InterPro" id="IPR050765">
    <property type="entry name" value="Riboflavin_Biosynth_HTPR"/>
</dbReference>
<comment type="caution">
    <text evidence="2">The sequence shown here is derived from an EMBL/GenBank/DDBJ whole genome shotgun (WGS) entry which is preliminary data.</text>
</comment>
<accession>A0ABV2QK70</accession>
<dbReference type="Pfam" id="PF01872">
    <property type="entry name" value="RibD_C"/>
    <property type="match status" value="1"/>
</dbReference>
<dbReference type="Gene3D" id="3.40.430.10">
    <property type="entry name" value="Dihydrofolate Reductase, subunit A"/>
    <property type="match status" value="1"/>
</dbReference>
<dbReference type="RefSeq" id="WP_354023606.1">
    <property type="nucleotide sequence ID" value="NZ_JBEPSJ010000001.1"/>
</dbReference>
<keyword evidence="3" id="KW-1185">Reference proteome</keyword>
<dbReference type="Proteomes" id="UP001549257">
    <property type="component" value="Unassembled WGS sequence"/>
</dbReference>
<sequence>MTQNIYYVASSLDGFIADADNGIDWLLGFGFESFQEHYDEFLAGVGAIVMGSATYDFMLGESATSPWPYADLPTWVVTSRELPSVDGANISFVHGSVADFDSRVRESAGERDVWIVGGGDVAAQYADAGLLDRLLVTVMPIVLGRGVPLLPVTSHTGVLTLESTTQFDPGAVGLAYTVARPEGADGA</sequence>
<organism evidence="2 3">
    <name type="scientific">Conyzicola nivalis</name>
    <dbReference type="NCBI Taxonomy" id="1477021"/>
    <lineage>
        <taxon>Bacteria</taxon>
        <taxon>Bacillati</taxon>
        <taxon>Actinomycetota</taxon>
        <taxon>Actinomycetes</taxon>
        <taxon>Micrococcales</taxon>
        <taxon>Microbacteriaceae</taxon>
        <taxon>Conyzicola</taxon>
    </lineage>
</organism>
<protein>
    <submittedName>
        <fullName evidence="2">Dihydrofolate reductase</fullName>
    </submittedName>
</protein>
<proteinExistence type="predicted"/>
<gene>
    <name evidence="2" type="ORF">ABIE21_000924</name>
</gene>
<evidence type="ECO:0000313" key="2">
    <source>
        <dbReference type="EMBL" id="MET4581434.1"/>
    </source>
</evidence>
<dbReference type="InterPro" id="IPR002734">
    <property type="entry name" value="RibDG_C"/>
</dbReference>
<dbReference type="EMBL" id="JBEPSJ010000001">
    <property type="protein sequence ID" value="MET4581434.1"/>
    <property type="molecule type" value="Genomic_DNA"/>
</dbReference>
<reference evidence="2 3" key="1">
    <citation type="submission" date="2024-06" db="EMBL/GenBank/DDBJ databases">
        <title>Sorghum-associated microbial communities from plants grown in Nebraska, USA.</title>
        <authorList>
            <person name="Schachtman D."/>
        </authorList>
    </citation>
    <scope>NUCLEOTIDE SEQUENCE [LARGE SCALE GENOMIC DNA]</scope>
    <source>
        <strain evidence="2 3">2857</strain>
    </source>
</reference>
<name>A0ABV2QK70_9MICO</name>
<dbReference type="PANTHER" id="PTHR38011:SF11">
    <property type="entry name" value="2,5-DIAMINO-6-RIBOSYLAMINO-4(3H)-PYRIMIDINONE 5'-PHOSPHATE REDUCTASE"/>
    <property type="match status" value="1"/>
</dbReference>
<dbReference type="SUPFAM" id="SSF53597">
    <property type="entry name" value="Dihydrofolate reductase-like"/>
    <property type="match status" value="1"/>
</dbReference>
<evidence type="ECO:0000259" key="1">
    <source>
        <dbReference type="Pfam" id="PF01872"/>
    </source>
</evidence>
<dbReference type="PANTHER" id="PTHR38011">
    <property type="entry name" value="DIHYDROFOLATE REDUCTASE FAMILY PROTEIN (AFU_ORTHOLOGUE AFUA_8G06820)"/>
    <property type="match status" value="1"/>
</dbReference>
<dbReference type="InterPro" id="IPR024072">
    <property type="entry name" value="DHFR-like_dom_sf"/>
</dbReference>
<feature type="domain" description="Bacterial bifunctional deaminase-reductase C-terminal" evidence="1">
    <location>
        <begin position="6"/>
        <end position="171"/>
    </location>
</feature>